<dbReference type="InterPro" id="IPR003746">
    <property type="entry name" value="DUF167"/>
</dbReference>
<gene>
    <name evidence="3" type="ORF">XD97_0140</name>
</gene>
<dbReference type="HAMAP" id="MF_00634">
    <property type="entry name" value="UPF0235"/>
    <property type="match status" value="1"/>
</dbReference>
<accession>A0A101HUK4</accession>
<evidence type="ECO:0000313" key="3">
    <source>
        <dbReference type="EMBL" id="KUK83597.1"/>
    </source>
</evidence>
<reference evidence="4" key="1">
    <citation type="journal article" date="2015" name="MBio">
        <title>Genome-Resolved Metagenomic Analysis Reveals Roles for Candidate Phyla and Other Microbial Community Members in Biogeochemical Transformations in Oil Reservoirs.</title>
        <authorList>
            <person name="Hu P."/>
            <person name="Tom L."/>
            <person name="Singh A."/>
            <person name="Thomas B.C."/>
            <person name="Baker B.J."/>
            <person name="Piceno Y.M."/>
            <person name="Andersen G.L."/>
            <person name="Banfield J.F."/>
        </authorList>
    </citation>
    <scope>NUCLEOTIDE SEQUENCE [LARGE SCALE GENOMIC DNA]</scope>
</reference>
<dbReference type="Proteomes" id="UP000054705">
    <property type="component" value="Unassembled WGS sequence"/>
</dbReference>
<proteinExistence type="inferred from homology"/>
<dbReference type="Gene3D" id="3.30.1200.10">
    <property type="entry name" value="YggU-like"/>
    <property type="match status" value="1"/>
</dbReference>
<sequence>MLYIKEEKDEVFFKVRVQPRASKNQLAGLYGDAVKLRLTAPPVDGKANEACRDYLARLLRVPRAQVEVVSGLTGRNKLIKVTGLGIEAVLKALEFKKIKV</sequence>
<evidence type="ECO:0000256" key="1">
    <source>
        <dbReference type="ARBA" id="ARBA00010364"/>
    </source>
</evidence>
<dbReference type="InterPro" id="IPR036591">
    <property type="entry name" value="YggU-like_sf"/>
</dbReference>
<dbReference type="PANTHER" id="PTHR13420:SF7">
    <property type="entry name" value="UPF0235 PROTEIN C15ORF40"/>
    <property type="match status" value="1"/>
</dbReference>
<evidence type="ECO:0000256" key="2">
    <source>
        <dbReference type="HAMAP-Rule" id="MF_00634"/>
    </source>
</evidence>
<dbReference type="EMBL" id="LGGS01000023">
    <property type="protein sequence ID" value="KUK83597.1"/>
    <property type="molecule type" value="Genomic_DNA"/>
</dbReference>
<evidence type="ECO:0000313" key="4">
    <source>
        <dbReference type="Proteomes" id="UP000054705"/>
    </source>
</evidence>
<dbReference type="AlphaFoldDB" id="A0A101HUK4"/>
<dbReference type="SUPFAM" id="SSF69786">
    <property type="entry name" value="YggU-like"/>
    <property type="match status" value="1"/>
</dbReference>
<dbReference type="GO" id="GO:0005737">
    <property type="term" value="C:cytoplasm"/>
    <property type="evidence" value="ECO:0007669"/>
    <property type="project" value="TreeGrafter"/>
</dbReference>
<dbReference type="NCBIfam" id="TIGR00251">
    <property type="entry name" value="DUF167 family protein"/>
    <property type="match status" value="1"/>
</dbReference>
<comment type="similarity">
    <text evidence="1 2">Belongs to the UPF0235 family.</text>
</comment>
<dbReference type="PATRIC" id="fig|110500.4.peg.383"/>
<organism evidence="3 4">
    <name type="scientific">Pelotomaculum thermopropionicum</name>
    <dbReference type="NCBI Taxonomy" id="110500"/>
    <lineage>
        <taxon>Bacteria</taxon>
        <taxon>Bacillati</taxon>
        <taxon>Bacillota</taxon>
        <taxon>Clostridia</taxon>
        <taxon>Eubacteriales</taxon>
        <taxon>Desulfotomaculaceae</taxon>
        <taxon>Pelotomaculum</taxon>
    </lineage>
</organism>
<comment type="caution">
    <text evidence="3">The sequence shown here is derived from an EMBL/GenBank/DDBJ whole genome shotgun (WGS) entry which is preliminary data.</text>
</comment>
<dbReference type="Pfam" id="PF02594">
    <property type="entry name" value="DUF167"/>
    <property type="match status" value="1"/>
</dbReference>
<name>A0A101HUK4_9FIRM</name>
<dbReference type="SMART" id="SM01152">
    <property type="entry name" value="DUF167"/>
    <property type="match status" value="1"/>
</dbReference>
<protein>
    <recommendedName>
        <fullName evidence="2">UPF0235 protein XD97_0140</fullName>
    </recommendedName>
</protein>
<dbReference type="PANTHER" id="PTHR13420">
    <property type="entry name" value="UPF0235 PROTEIN C15ORF40"/>
    <property type="match status" value="1"/>
</dbReference>